<dbReference type="InterPro" id="IPR036869">
    <property type="entry name" value="J_dom_sf"/>
</dbReference>
<name>A0A6C0BSB6_9ZZZZ</name>
<keyword evidence="3" id="KW-0863">Zinc-finger</keyword>
<reference evidence="7" key="1">
    <citation type="journal article" date="2020" name="Nature">
        <title>Giant virus diversity and host interactions through global metagenomics.</title>
        <authorList>
            <person name="Schulz F."/>
            <person name="Roux S."/>
            <person name="Paez-Espino D."/>
            <person name="Jungbluth S."/>
            <person name="Walsh D.A."/>
            <person name="Denef V.J."/>
            <person name="McMahon K.D."/>
            <person name="Konstantinidis K.T."/>
            <person name="Eloe-Fadrosh E.A."/>
            <person name="Kyrpides N.C."/>
            <person name="Woyke T."/>
        </authorList>
    </citation>
    <scope>NUCLEOTIDE SEQUENCE</scope>
    <source>
        <strain evidence="7">GVMAG-M-3300018416-45</strain>
    </source>
</reference>
<dbReference type="InterPro" id="IPR008971">
    <property type="entry name" value="HSP40/DnaJ_pept-bd"/>
</dbReference>
<evidence type="ECO:0000256" key="5">
    <source>
        <dbReference type="ARBA" id="ARBA00023186"/>
    </source>
</evidence>
<keyword evidence="2" id="KW-0677">Repeat</keyword>
<keyword evidence="5" id="KW-0143">Chaperone</keyword>
<evidence type="ECO:0000256" key="4">
    <source>
        <dbReference type="ARBA" id="ARBA00022833"/>
    </source>
</evidence>
<dbReference type="SMART" id="SM00271">
    <property type="entry name" value="DnaJ"/>
    <property type="match status" value="1"/>
</dbReference>
<dbReference type="GO" id="GO:0006457">
    <property type="term" value="P:protein folding"/>
    <property type="evidence" value="ECO:0007669"/>
    <property type="project" value="InterPro"/>
</dbReference>
<evidence type="ECO:0000256" key="3">
    <source>
        <dbReference type="ARBA" id="ARBA00022771"/>
    </source>
</evidence>
<dbReference type="EMBL" id="MN739225">
    <property type="protein sequence ID" value="QHS94469.1"/>
    <property type="molecule type" value="Genomic_DNA"/>
</dbReference>
<dbReference type="InterPro" id="IPR001623">
    <property type="entry name" value="DnaJ_domain"/>
</dbReference>
<dbReference type="CDD" id="cd06257">
    <property type="entry name" value="DnaJ"/>
    <property type="match status" value="1"/>
</dbReference>
<dbReference type="PRINTS" id="PR00625">
    <property type="entry name" value="JDOMAIN"/>
</dbReference>
<dbReference type="InterPro" id="IPR051339">
    <property type="entry name" value="DnaJ_subfamily_B"/>
</dbReference>
<dbReference type="CDD" id="cd10747">
    <property type="entry name" value="DnaJ_C"/>
    <property type="match status" value="1"/>
</dbReference>
<dbReference type="Gene3D" id="1.10.287.110">
    <property type="entry name" value="DnaJ domain"/>
    <property type="match status" value="1"/>
</dbReference>
<dbReference type="GO" id="GO:0051082">
    <property type="term" value="F:unfolded protein binding"/>
    <property type="evidence" value="ECO:0007669"/>
    <property type="project" value="InterPro"/>
</dbReference>
<accession>A0A6C0BSB6</accession>
<organism evidence="7">
    <name type="scientific">viral metagenome</name>
    <dbReference type="NCBI Taxonomy" id="1070528"/>
    <lineage>
        <taxon>unclassified sequences</taxon>
        <taxon>metagenomes</taxon>
        <taxon>organismal metagenomes</taxon>
    </lineage>
</organism>
<dbReference type="AlphaFoldDB" id="A0A6C0BSB6"/>
<keyword evidence="4" id="KW-0862">Zinc</keyword>
<protein>
    <recommendedName>
        <fullName evidence="6">J domain-containing protein</fullName>
    </recommendedName>
</protein>
<dbReference type="SUPFAM" id="SSF49493">
    <property type="entry name" value="HSP40/DnaJ peptide-binding domain"/>
    <property type="match status" value="2"/>
</dbReference>
<sequence length="266" mass="30675">MSDNPYSILNVSEMDSMETIKKSYRKLSLLYHPDKNNHPDSTSKFRQISDAYRMIVNKTEFTDSNNKMVVTPPIIERDNDLDIYCDLDVNMEQAMNGIVAPMVIRREIRQGLRTTIENQTIYVDVPRGVDNDEIIVCSGLGNVIMKTANHSDDIIGDIKVRIHLHNDTIFIRKGLDLIYKRNITLTDALSGVNFSIQHIDGRELRIKTKENITIKSNMSHRMKKYGMTRGEYIGDLIIEFVVVFPENIPKNALFELNELFKKHNIN</sequence>
<dbReference type="PROSITE" id="PS50076">
    <property type="entry name" value="DNAJ_2"/>
    <property type="match status" value="1"/>
</dbReference>
<dbReference type="PANTHER" id="PTHR24078">
    <property type="entry name" value="DNAJ HOMOLOG SUBFAMILY C MEMBER"/>
    <property type="match status" value="1"/>
</dbReference>
<dbReference type="InterPro" id="IPR002939">
    <property type="entry name" value="DnaJ_C"/>
</dbReference>
<dbReference type="PANTHER" id="PTHR24078:SF553">
    <property type="entry name" value="DNAJ HOMOLOG SUBFAMILY B MEMBER 5"/>
    <property type="match status" value="1"/>
</dbReference>
<dbReference type="Gene3D" id="2.60.260.20">
    <property type="entry name" value="Urease metallochaperone UreE, N-terminal domain"/>
    <property type="match status" value="2"/>
</dbReference>
<dbReference type="GO" id="GO:0005829">
    <property type="term" value="C:cytosol"/>
    <property type="evidence" value="ECO:0007669"/>
    <property type="project" value="TreeGrafter"/>
</dbReference>
<keyword evidence="1" id="KW-0479">Metal-binding</keyword>
<feature type="domain" description="J" evidence="6">
    <location>
        <begin position="4"/>
        <end position="60"/>
    </location>
</feature>
<dbReference type="GO" id="GO:0008270">
    <property type="term" value="F:zinc ion binding"/>
    <property type="evidence" value="ECO:0007669"/>
    <property type="project" value="UniProtKB-KW"/>
</dbReference>
<evidence type="ECO:0000259" key="6">
    <source>
        <dbReference type="PROSITE" id="PS50076"/>
    </source>
</evidence>
<evidence type="ECO:0000256" key="1">
    <source>
        <dbReference type="ARBA" id="ARBA00022723"/>
    </source>
</evidence>
<dbReference type="SUPFAM" id="SSF46565">
    <property type="entry name" value="Chaperone J-domain"/>
    <property type="match status" value="1"/>
</dbReference>
<evidence type="ECO:0000256" key="2">
    <source>
        <dbReference type="ARBA" id="ARBA00022737"/>
    </source>
</evidence>
<dbReference type="Pfam" id="PF01556">
    <property type="entry name" value="DnaJ_C"/>
    <property type="match status" value="1"/>
</dbReference>
<proteinExistence type="predicted"/>
<dbReference type="FunFam" id="2.60.260.20:FF:000003">
    <property type="entry name" value="DnaJ subfamily A member 2"/>
    <property type="match status" value="1"/>
</dbReference>
<evidence type="ECO:0000313" key="7">
    <source>
        <dbReference type="EMBL" id="QHS94469.1"/>
    </source>
</evidence>
<dbReference type="Pfam" id="PF00226">
    <property type="entry name" value="DnaJ"/>
    <property type="match status" value="1"/>
</dbReference>
<dbReference type="GO" id="GO:0051087">
    <property type="term" value="F:protein-folding chaperone binding"/>
    <property type="evidence" value="ECO:0007669"/>
    <property type="project" value="TreeGrafter"/>
</dbReference>